<feature type="region of interest" description="Disordered" evidence="1">
    <location>
        <begin position="29"/>
        <end position="61"/>
    </location>
</feature>
<name>A0A540X905_9BACT</name>
<reference evidence="2 3" key="1">
    <citation type="submission" date="2019-06" db="EMBL/GenBank/DDBJ databases">
        <authorList>
            <person name="Livingstone P."/>
            <person name="Whitworth D."/>
        </authorList>
    </citation>
    <scope>NUCLEOTIDE SEQUENCE [LARGE SCALE GENOMIC DNA]</scope>
    <source>
        <strain evidence="2 3">AM401</strain>
    </source>
</reference>
<sequence>MPRSNPEGQVLVAASVPAQVKLLGGCWTKSARAPAERPSRRGIDTRRLDAWRRPPQNRARE</sequence>
<dbReference type="EMBL" id="VIFM01000005">
    <property type="protein sequence ID" value="TQF17598.1"/>
    <property type="molecule type" value="Genomic_DNA"/>
</dbReference>
<comment type="caution">
    <text evidence="2">The sequence shown here is derived from an EMBL/GenBank/DDBJ whole genome shotgun (WGS) entry which is preliminary data.</text>
</comment>
<accession>A0A540X905</accession>
<feature type="compositionally biased region" description="Basic and acidic residues" evidence="1">
    <location>
        <begin position="34"/>
        <end position="61"/>
    </location>
</feature>
<protein>
    <submittedName>
        <fullName evidence="2">Uncharacterized protein</fullName>
    </submittedName>
</protein>
<dbReference type="Proteomes" id="UP000315369">
    <property type="component" value="Unassembled WGS sequence"/>
</dbReference>
<evidence type="ECO:0000313" key="2">
    <source>
        <dbReference type="EMBL" id="TQF17598.1"/>
    </source>
</evidence>
<evidence type="ECO:0000313" key="3">
    <source>
        <dbReference type="Proteomes" id="UP000315369"/>
    </source>
</evidence>
<keyword evidence="3" id="KW-1185">Reference proteome</keyword>
<proteinExistence type="predicted"/>
<evidence type="ECO:0000256" key="1">
    <source>
        <dbReference type="SAM" id="MobiDB-lite"/>
    </source>
</evidence>
<dbReference type="AlphaFoldDB" id="A0A540X905"/>
<gene>
    <name evidence="2" type="ORF">FJV41_02055</name>
</gene>
<organism evidence="2 3">
    <name type="scientific">Myxococcus llanfairpwllgwyngyllgogerychwyrndrobwllllantysiliogogogochensis</name>
    <dbReference type="NCBI Taxonomy" id="2590453"/>
    <lineage>
        <taxon>Bacteria</taxon>
        <taxon>Pseudomonadati</taxon>
        <taxon>Myxococcota</taxon>
        <taxon>Myxococcia</taxon>
        <taxon>Myxococcales</taxon>
        <taxon>Cystobacterineae</taxon>
        <taxon>Myxococcaceae</taxon>
        <taxon>Myxococcus</taxon>
    </lineage>
</organism>